<keyword evidence="3" id="KW-0474">Menaquinone biosynthesis</keyword>
<evidence type="ECO:0000313" key="10">
    <source>
        <dbReference type="EMBL" id="KAA0874104.1"/>
    </source>
</evidence>
<keyword evidence="5 10" id="KW-0808">Transferase</keyword>
<dbReference type="RefSeq" id="WP_149391336.1">
    <property type="nucleotide sequence ID" value="NZ_SMRS01000007.1"/>
</dbReference>
<dbReference type="CDD" id="cd13962">
    <property type="entry name" value="PT_UbiA_UBIAD1"/>
    <property type="match status" value="1"/>
</dbReference>
<keyword evidence="11" id="KW-1185">Reference proteome</keyword>
<dbReference type="GO" id="GO:0004659">
    <property type="term" value="F:prenyltransferase activity"/>
    <property type="evidence" value="ECO:0007669"/>
    <property type="project" value="InterPro"/>
</dbReference>
<comment type="pathway">
    <text evidence="2">Quinol/quinone metabolism; menaquinone biosynthesis.</text>
</comment>
<dbReference type="InterPro" id="IPR000537">
    <property type="entry name" value="UbiA_prenyltransferase"/>
</dbReference>
<feature type="transmembrane region" description="Helical" evidence="9">
    <location>
        <begin position="12"/>
        <end position="34"/>
    </location>
</feature>
<feature type="transmembrane region" description="Helical" evidence="9">
    <location>
        <begin position="266"/>
        <end position="284"/>
    </location>
</feature>
<keyword evidence="8 9" id="KW-0472">Membrane</keyword>
<dbReference type="InterPro" id="IPR044878">
    <property type="entry name" value="UbiA_sf"/>
</dbReference>
<feature type="transmembrane region" description="Helical" evidence="9">
    <location>
        <begin position="213"/>
        <end position="231"/>
    </location>
</feature>
<evidence type="ECO:0000313" key="11">
    <source>
        <dbReference type="Proteomes" id="UP000325302"/>
    </source>
</evidence>
<dbReference type="GO" id="GO:0042371">
    <property type="term" value="P:vitamin K biosynthetic process"/>
    <property type="evidence" value="ECO:0007669"/>
    <property type="project" value="TreeGrafter"/>
</dbReference>
<dbReference type="Gene3D" id="1.10.357.140">
    <property type="entry name" value="UbiA prenyltransferase"/>
    <property type="match status" value="1"/>
</dbReference>
<evidence type="ECO:0000256" key="4">
    <source>
        <dbReference type="ARBA" id="ARBA00022475"/>
    </source>
</evidence>
<accession>A0A5A9W0T6</accession>
<gene>
    <name evidence="10" type="ORF">E1H14_10015</name>
</gene>
<reference evidence="10 11" key="1">
    <citation type="submission" date="2019-03" db="EMBL/GenBank/DDBJ databases">
        <title>Nitrincola sp. nov. isolated from an Indian soda lake.</title>
        <authorList>
            <person name="Joshi A."/>
            <person name="Thite S.V."/>
            <person name="Joseph N."/>
            <person name="Dhotre D."/>
            <person name="Moorthy M."/>
            <person name="Shouche Y.S."/>
        </authorList>
    </citation>
    <scope>NUCLEOTIDE SEQUENCE [LARGE SCALE GENOMIC DNA]</scope>
    <source>
        <strain evidence="10 11">MEB193</strain>
    </source>
</reference>
<dbReference type="InterPro" id="IPR026046">
    <property type="entry name" value="UBIAD1"/>
</dbReference>
<feature type="transmembrane region" description="Helical" evidence="9">
    <location>
        <begin position="140"/>
        <end position="161"/>
    </location>
</feature>
<dbReference type="Pfam" id="PF01040">
    <property type="entry name" value="UbiA"/>
    <property type="match status" value="1"/>
</dbReference>
<dbReference type="OrthoDB" id="9767568at2"/>
<feature type="transmembrane region" description="Helical" evidence="9">
    <location>
        <begin position="87"/>
        <end position="106"/>
    </location>
</feature>
<evidence type="ECO:0000256" key="8">
    <source>
        <dbReference type="ARBA" id="ARBA00023136"/>
    </source>
</evidence>
<name>A0A5A9W0T6_9GAMM</name>
<dbReference type="EMBL" id="SMRS01000007">
    <property type="protein sequence ID" value="KAA0874104.1"/>
    <property type="molecule type" value="Genomic_DNA"/>
</dbReference>
<keyword evidence="4" id="KW-1003">Cell membrane</keyword>
<dbReference type="PIRSF" id="PIRSF005355">
    <property type="entry name" value="UBIAD1"/>
    <property type="match status" value="1"/>
</dbReference>
<keyword evidence="7 9" id="KW-1133">Transmembrane helix</keyword>
<dbReference type="PANTHER" id="PTHR13929:SF0">
    <property type="entry name" value="UBIA PRENYLTRANSFERASE DOMAIN-CONTAINING PROTEIN 1"/>
    <property type="match status" value="1"/>
</dbReference>
<dbReference type="PANTHER" id="PTHR13929">
    <property type="entry name" value="1,4-DIHYDROXY-2-NAPHTHOATE OCTAPRENYLTRANSFERASE"/>
    <property type="match status" value="1"/>
</dbReference>
<evidence type="ECO:0000256" key="9">
    <source>
        <dbReference type="SAM" id="Phobius"/>
    </source>
</evidence>
<evidence type="ECO:0000256" key="3">
    <source>
        <dbReference type="ARBA" id="ARBA00022428"/>
    </source>
</evidence>
<organism evidence="10 11">
    <name type="scientific">Nitrincola tapanii</name>
    <dbReference type="NCBI Taxonomy" id="1708751"/>
    <lineage>
        <taxon>Bacteria</taxon>
        <taxon>Pseudomonadati</taxon>
        <taxon>Pseudomonadota</taxon>
        <taxon>Gammaproteobacteria</taxon>
        <taxon>Oceanospirillales</taxon>
        <taxon>Oceanospirillaceae</taxon>
        <taxon>Nitrincola</taxon>
    </lineage>
</organism>
<comment type="caution">
    <text evidence="10">The sequence shown here is derived from an EMBL/GenBank/DDBJ whole genome shotgun (WGS) entry which is preliminary data.</text>
</comment>
<evidence type="ECO:0000256" key="2">
    <source>
        <dbReference type="ARBA" id="ARBA00004863"/>
    </source>
</evidence>
<evidence type="ECO:0000256" key="6">
    <source>
        <dbReference type="ARBA" id="ARBA00022692"/>
    </source>
</evidence>
<feature type="transmembrane region" description="Helical" evidence="9">
    <location>
        <begin position="167"/>
        <end position="184"/>
    </location>
</feature>
<proteinExistence type="predicted"/>
<dbReference type="GO" id="GO:0016020">
    <property type="term" value="C:membrane"/>
    <property type="evidence" value="ECO:0007669"/>
    <property type="project" value="UniProtKB-SubCell"/>
</dbReference>
<evidence type="ECO:0000256" key="7">
    <source>
        <dbReference type="ARBA" id="ARBA00022989"/>
    </source>
</evidence>
<dbReference type="GO" id="GO:0009234">
    <property type="term" value="P:menaquinone biosynthetic process"/>
    <property type="evidence" value="ECO:0007669"/>
    <property type="project" value="UniProtKB-UniPathway"/>
</dbReference>
<feature type="transmembrane region" description="Helical" evidence="9">
    <location>
        <begin position="112"/>
        <end position="128"/>
    </location>
</feature>
<sequence length="285" mass="31540">MPDLSKYRFQRALRPFSFPVALIACLVGLVAAYAQGYWQPLPAVLVLIAGVLLQAGVNLINDYADLNLLPSQDRAFIAARQQIRRNFQLGLGCFVVAALLGFYLILQAGWPLLLVAVIGLLGALGYTLEPIQYKNRGLGVLLVFWLMGVLMITGSYLAVGAPFQTEILWLSLPISCLVSLLLLSNELRDYEQDRQDGLNTLTVRLGYTKGVQLYGALLFATAVFSALLYIWGLLTPAWPLLFLLFLLPQLYRLLRADSAARRALTPATARFLLLFGSLFCFLLLP</sequence>
<dbReference type="PROSITE" id="PS51257">
    <property type="entry name" value="PROKAR_LIPOPROTEIN"/>
    <property type="match status" value="1"/>
</dbReference>
<protein>
    <submittedName>
        <fullName evidence="10">Prenyltransferase</fullName>
    </submittedName>
</protein>
<feature type="transmembrane region" description="Helical" evidence="9">
    <location>
        <begin position="237"/>
        <end position="254"/>
    </location>
</feature>
<dbReference type="Proteomes" id="UP000325302">
    <property type="component" value="Unassembled WGS sequence"/>
</dbReference>
<dbReference type="AlphaFoldDB" id="A0A5A9W0T6"/>
<dbReference type="UniPathway" id="UPA00079"/>
<evidence type="ECO:0000256" key="5">
    <source>
        <dbReference type="ARBA" id="ARBA00022679"/>
    </source>
</evidence>
<evidence type="ECO:0000256" key="1">
    <source>
        <dbReference type="ARBA" id="ARBA00004141"/>
    </source>
</evidence>
<comment type="subcellular location">
    <subcellularLocation>
        <location evidence="1">Membrane</location>
        <topology evidence="1">Multi-pass membrane protein</topology>
    </subcellularLocation>
</comment>
<keyword evidence="6 9" id="KW-0812">Transmembrane</keyword>
<feature type="transmembrane region" description="Helical" evidence="9">
    <location>
        <begin position="40"/>
        <end position="60"/>
    </location>
</feature>